<evidence type="ECO:0000256" key="10">
    <source>
        <dbReference type="ARBA" id="ARBA00032057"/>
    </source>
</evidence>
<evidence type="ECO:0000256" key="11">
    <source>
        <dbReference type="ARBA" id="ARBA00033284"/>
    </source>
</evidence>
<dbReference type="GO" id="GO:0005737">
    <property type="term" value="C:cytoplasm"/>
    <property type="evidence" value="ECO:0007669"/>
    <property type="project" value="UniProtKB-SubCell"/>
</dbReference>
<feature type="domain" description="Glycosyl hydrolase family 13 catalytic" evidence="17">
    <location>
        <begin position="150"/>
        <end position="513"/>
    </location>
</feature>
<dbReference type="EMBL" id="QETB01000006">
    <property type="protein sequence ID" value="PWF24568.1"/>
    <property type="molecule type" value="Genomic_DNA"/>
</dbReference>
<dbReference type="InterPro" id="IPR017853">
    <property type="entry name" value="GH"/>
</dbReference>
<evidence type="ECO:0000256" key="15">
    <source>
        <dbReference type="PIRSR" id="PIRSR006337-1"/>
    </source>
</evidence>
<evidence type="ECO:0000256" key="7">
    <source>
        <dbReference type="ARBA" id="ARBA00022801"/>
    </source>
</evidence>
<sequence>MSFRGTSLARVRLAWRKCSTPCRWQCWHAAASLSSGLADQRSNSMAENLRVWAPKAHELTVHITGSGEDIPMMPAGPAPEDAGWWISPQPLASGTRYGLRIDGADPLPDPRSRRQPEGIHGPSEVVDLANFLWSDSQWLGVDARGAVTYELHIGAFTPHGTFEAAAAKLPHLAELGVDIVEVMPIVPVPGTRNWGYDGVSLYAVTENFGGPAAFAAFVDAAHAHGIGVCLDVVYNHLGPDGNYLSQFGPYFTDKHETPWGWAVNLDGENNAPVRRYLIENAMQWIRDYHVDALRLDAVAFLIDTSQRHFLAELSDEVSAFAAATGRKISLIAESDLNDPIMVTPTSEGGRGMTGQWDDDIHHALHAYATEESFAYYADFREPGALEKVFSQAFAHNGNYSTFRGANWGAPLAPGTSGHRFVACTEDHDQVGNRAIGDRPSAKLSPGQLAAQMGLLLASPFSPMLFMGQEWATRTPFQFFTDHSGDLGKAVEEGRINEFKDWNWLSIYGDDEIRVPNPQHESTFKDSTLDWHEVDEPEHRDFLAFVREAIALRRATPQFASGDLATTEIVRLGRSGYLRRADAFVAYSFEPDACVALPASGLDAALSWGGPEVTACGTGSAVTFTQPGVAFLLP</sequence>
<accession>A0A2V1K2W4</accession>
<feature type="active site" description="Nucleophile" evidence="15">
    <location>
        <position position="296"/>
    </location>
</feature>
<evidence type="ECO:0000256" key="14">
    <source>
        <dbReference type="PIRNR" id="PIRNR006337"/>
    </source>
</evidence>
<feature type="site" description="Transition state stabilizer" evidence="16">
    <location>
        <position position="428"/>
    </location>
</feature>
<protein>
    <recommendedName>
        <fullName evidence="5 13">Malto-oligosyltrehalose trehalohydrolase</fullName>
        <shortName evidence="14">MTHase</shortName>
        <ecNumber evidence="4 13">3.2.1.141</ecNumber>
    </recommendedName>
    <alternativeName>
        <fullName evidence="11 14">4-alpha-D-((1-&gt;4)-alpha-D-glucano)trehalose trehalohydrolase</fullName>
    </alternativeName>
    <alternativeName>
        <fullName evidence="10 14">Maltooligosyl trehalose trehalohydrolase</fullName>
    </alternativeName>
</protein>
<comment type="subcellular location">
    <subcellularLocation>
        <location evidence="1 15">Cytoplasm</location>
    </subcellularLocation>
</comment>
<comment type="catalytic activity">
    <reaction evidence="12 14">
        <text>hydrolysis of (1-&gt;4)-alpha-D-glucosidic linkage in 4-alpha-D-[(1-&gt;4)-alpha-D-glucanosyl]n trehalose to yield trehalose and (1-&gt;4)-alpha-D-glucan.</text>
        <dbReference type="EC" id="3.2.1.141"/>
    </reaction>
</comment>
<keyword evidence="8" id="KW-0119">Carbohydrate metabolism</keyword>
<dbReference type="SMART" id="SM00642">
    <property type="entry name" value="Aamy"/>
    <property type="match status" value="1"/>
</dbReference>
<comment type="caution">
    <text evidence="18">The sequence shown here is derived from an EMBL/GenBank/DDBJ whole genome shotgun (WGS) entry which is preliminary data.</text>
</comment>
<dbReference type="Pfam" id="PF00128">
    <property type="entry name" value="Alpha-amylase"/>
    <property type="match status" value="1"/>
</dbReference>
<dbReference type="CDD" id="cd11325">
    <property type="entry name" value="AmyAc_GTHase"/>
    <property type="match status" value="1"/>
</dbReference>
<evidence type="ECO:0000256" key="13">
    <source>
        <dbReference type="NCBIfam" id="TIGR02402"/>
    </source>
</evidence>
<evidence type="ECO:0000256" key="12">
    <source>
        <dbReference type="ARBA" id="ARBA00034013"/>
    </source>
</evidence>
<dbReference type="InterPro" id="IPR012768">
    <property type="entry name" value="Trehalose_TreZ"/>
</dbReference>
<dbReference type="CDD" id="cd02853">
    <property type="entry name" value="E_set_MTHase_like_N"/>
    <property type="match status" value="1"/>
</dbReference>
<keyword evidence="6" id="KW-0963">Cytoplasm</keyword>
<proteinExistence type="inferred from homology"/>
<organism evidence="18 19">
    <name type="scientific">Ancrocorticia populi</name>
    <dbReference type="NCBI Taxonomy" id="2175228"/>
    <lineage>
        <taxon>Bacteria</taxon>
        <taxon>Bacillati</taxon>
        <taxon>Actinomycetota</taxon>
        <taxon>Actinomycetes</taxon>
        <taxon>Actinomycetales</taxon>
        <taxon>Actinomycetaceae</taxon>
        <taxon>Ancrocorticia</taxon>
    </lineage>
</organism>
<dbReference type="GO" id="GO:0005992">
    <property type="term" value="P:trehalose biosynthetic process"/>
    <property type="evidence" value="ECO:0007669"/>
    <property type="project" value="UniProtKB-UniRule"/>
</dbReference>
<dbReference type="Gene3D" id="2.60.40.10">
    <property type="entry name" value="Immunoglobulins"/>
    <property type="match status" value="1"/>
</dbReference>
<evidence type="ECO:0000313" key="19">
    <source>
        <dbReference type="Proteomes" id="UP000245283"/>
    </source>
</evidence>
<dbReference type="Gene3D" id="3.20.20.80">
    <property type="entry name" value="Glycosidases"/>
    <property type="match status" value="1"/>
</dbReference>
<dbReference type="GO" id="GO:0033942">
    <property type="term" value="F:4-alpha-D-(1-&gt;4)-alpha-D-glucanotrehalose trehalohydrolase activity"/>
    <property type="evidence" value="ECO:0007669"/>
    <property type="project" value="UniProtKB-EC"/>
</dbReference>
<keyword evidence="19" id="KW-1185">Reference proteome</keyword>
<evidence type="ECO:0000259" key="17">
    <source>
        <dbReference type="SMART" id="SM00642"/>
    </source>
</evidence>
<dbReference type="InterPro" id="IPR044901">
    <property type="entry name" value="Trehalose_TreZ_E-set_sf"/>
</dbReference>
<evidence type="ECO:0000256" key="6">
    <source>
        <dbReference type="ARBA" id="ARBA00022490"/>
    </source>
</evidence>
<reference evidence="19" key="1">
    <citation type="submission" date="2018-05" db="EMBL/GenBank/DDBJ databases">
        <authorList>
            <person name="Li Y."/>
        </authorList>
    </citation>
    <scope>NUCLEOTIDE SEQUENCE [LARGE SCALE GENOMIC DNA]</scope>
    <source>
        <strain evidence="19">sk1b4</strain>
    </source>
</reference>
<dbReference type="InterPro" id="IPR006047">
    <property type="entry name" value="GH13_cat_dom"/>
</dbReference>
<comment type="similarity">
    <text evidence="3 14">Belongs to the glycosyl hydrolase 13 family.</text>
</comment>
<evidence type="ECO:0000256" key="5">
    <source>
        <dbReference type="ARBA" id="ARBA00015938"/>
    </source>
</evidence>
<dbReference type="InterPro" id="IPR014756">
    <property type="entry name" value="Ig_E-set"/>
</dbReference>
<keyword evidence="9 14" id="KW-0326">Glycosidase</keyword>
<dbReference type="Gene3D" id="1.10.10.760">
    <property type="entry name" value="E-set domains of sugar-utilizing enzymes"/>
    <property type="match status" value="1"/>
</dbReference>
<dbReference type="UniPathway" id="UPA00299"/>
<dbReference type="OrthoDB" id="9800174at2"/>
<dbReference type="PANTHER" id="PTHR43651">
    <property type="entry name" value="1,4-ALPHA-GLUCAN-BRANCHING ENZYME"/>
    <property type="match status" value="1"/>
</dbReference>
<dbReference type="EC" id="3.2.1.141" evidence="4 13"/>
<dbReference type="InterPro" id="IPR013783">
    <property type="entry name" value="Ig-like_fold"/>
</dbReference>
<dbReference type="Proteomes" id="UP000245283">
    <property type="component" value="Unassembled WGS sequence"/>
</dbReference>
<comment type="pathway">
    <text evidence="2 14">Glycan biosynthesis; trehalose biosynthesis.</text>
</comment>
<evidence type="ECO:0000256" key="2">
    <source>
        <dbReference type="ARBA" id="ARBA00005199"/>
    </source>
</evidence>
<dbReference type="SUPFAM" id="SSF51445">
    <property type="entry name" value="(Trans)glycosidases"/>
    <property type="match status" value="1"/>
</dbReference>
<feature type="active site" description="Proton donor" evidence="15">
    <location>
        <position position="333"/>
    </location>
</feature>
<name>A0A2V1K2W4_9ACTO</name>
<evidence type="ECO:0000256" key="3">
    <source>
        <dbReference type="ARBA" id="ARBA00008061"/>
    </source>
</evidence>
<dbReference type="NCBIfam" id="TIGR02402">
    <property type="entry name" value="trehalose_TreZ"/>
    <property type="match status" value="1"/>
</dbReference>
<dbReference type="SUPFAM" id="SSF81296">
    <property type="entry name" value="E set domains"/>
    <property type="match status" value="1"/>
</dbReference>
<evidence type="ECO:0000256" key="9">
    <source>
        <dbReference type="ARBA" id="ARBA00023295"/>
    </source>
</evidence>
<keyword evidence="7 14" id="KW-0378">Hydrolase</keyword>
<dbReference type="PIRSF" id="PIRSF006337">
    <property type="entry name" value="Trehalose_TreZ"/>
    <property type="match status" value="1"/>
</dbReference>
<dbReference type="AlphaFoldDB" id="A0A2V1K2W4"/>
<evidence type="ECO:0000256" key="1">
    <source>
        <dbReference type="ARBA" id="ARBA00004496"/>
    </source>
</evidence>
<evidence type="ECO:0000256" key="16">
    <source>
        <dbReference type="PIRSR" id="PIRSR006337-3"/>
    </source>
</evidence>
<evidence type="ECO:0000256" key="4">
    <source>
        <dbReference type="ARBA" id="ARBA00012268"/>
    </source>
</evidence>
<evidence type="ECO:0000313" key="18">
    <source>
        <dbReference type="EMBL" id="PWF24568.1"/>
    </source>
</evidence>
<gene>
    <name evidence="18" type="primary">treZ</name>
    <name evidence="18" type="ORF">DD236_11090</name>
</gene>
<evidence type="ECO:0000256" key="8">
    <source>
        <dbReference type="ARBA" id="ARBA00023277"/>
    </source>
</evidence>
<dbReference type="PANTHER" id="PTHR43651:SF11">
    <property type="entry name" value="MALTO-OLIGOSYLTREHALOSE TREHALOHYDROLASE"/>
    <property type="match status" value="1"/>
</dbReference>